<name>A0A109CWF2_AGRVI</name>
<keyword evidence="12" id="KW-0902">Two-component regulatory system</keyword>
<dbReference type="InterPro" id="IPR004358">
    <property type="entry name" value="Sig_transdc_His_kin-like_C"/>
</dbReference>
<evidence type="ECO:0000256" key="8">
    <source>
        <dbReference type="ARBA" id="ARBA00022741"/>
    </source>
</evidence>
<evidence type="ECO:0000256" key="13">
    <source>
        <dbReference type="ARBA" id="ARBA00023136"/>
    </source>
</evidence>
<dbReference type="CDD" id="cd06225">
    <property type="entry name" value="HAMP"/>
    <property type="match status" value="1"/>
</dbReference>
<dbReference type="GO" id="GO:0005524">
    <property type="term" value="F:ATP binding"/>
    <property type="evidence" value="ECO:0007669"/>
    <property type="project" value="UniProtKB-KW"/>
</dbReference>
<dbReference type="PROSITE" id="PS50109">
    <property type="entry name" value="HIS_KIN"/>
    <property type="match status" value="1"/>
</dbReference>
<keyword evidence="9" id="KW-0418">Kinase</keyword>
<keyword evidence="10" id="KW-0067">ATP-binding</keyword>
<dbReference type="InterPro" id="IPR050398">
    <property type="entry name" value="HssS/ArlS-like"/>
</dbReference>
<evidence type="ECO:0000256" key="11">
    <source>
        <dbReference type="ARBA" id="ARBA00022989"/>
    </source>
</evidence>
<comment type="catalytic activity">
    <reaction evidence="1">
        <text>ATP + protein L-histidine = ADP + protein N-phospho-L-histidine.</text>
        <dbReference type="EC" id="2.7.13.3"/>
    </reaction>
</comment>
<dbReference type="SUPFAM" id="SSF47384">
    <property type="entry name" value="Homodimeric domain of signal transducing histidine kinase"/>
    <property type="match status" value="1"/>
</dbReference>
<keyword evidence="4" id="KW-1003">Cell membrane</keyword>
<evidence type="ECO:0000313" key="21">
    <source>
        <dbReference type="Proteomes" id="UP000436911"/>
    </source>
</evidence>
<dbReference type="GeneID" id="60684302"/>
<dbReference type="SUPFAM" id="SSF55874">
    <property type="entry name" value="ATPase domain of HSP90 chaperone/DNA topoisomerase II/histidine kinase"/>
    <property type="match status" value="1"/>
</dbReference>
<dbReference type="Gene3D" id="6.10.340.10">
    <property type="match status" value="1"/>
</dbReference>
<dbReference type="SMART" id="SM00387">
    <property type="entry name" value="HATPase_c"/>
    <property type="match status" value="1"/>
</dbReference>
<protein>
    <recommendedName>
        <fullName evidence="3">histidine kinase</fullName>
        <ecNumber evidence="3">2.7.13.3</ecNumber>
    </recommendedName>
</protein>
<keyword evidence="7 14" id="KW-0812">Transmembrane</keyword>
<evidence type="ECO:0000256" key="7">
    <source>
        <dbReference type="ARBA" id="ARBA00022692"/>
    </source>
</evidence>
<proteinExistence type="predicted"/>
<dbReference type="SUPFAM" id="SSF158472">
    <property type="entry name" value="HAMP domain-like"/>
    <property type="match status" value="1"/>
</dbReference>
<evidence type="ECO:0000313" key="22">
    <source>
        <dbReference type="Proteomes" id="UP000477951"/>
    </source>
</evidence>
<dbReference type="RefSeq" id="WP_060716953.1">
    <property type="nucleotide sequence ID" value="NZ_CP118261.1"/>
</dbReference>
<evidence type="ECO:0000256" key="4">
    <source>
        <dbReference type="ARBA" id="ARBA00022475"/>
    </source>
</evidence>
<dbReference type="Pfam" id="PF00672">
    <property type="entry name" value="HAMP"/>
    <property type="match status" value="1"/>
</dbReference>
<dbReference type="PANTHER" id="PTHR45528:SF1">
    <property type="entry name" value="SENSOR HISTIDINE KINASE CPXA"/>
    <property type="match status" value="1"/>
</dbReference>
<organism evidence="17 21">
    <name type="scientific">Agrobacterium vitis</name>
    <name type="common">Rhizobium vitis</name>
    <dbReference type="NCBI Taxonomy" id="373"/>
    <lineage>
        <taxon>Bacteria</taxon>
        <taxon>Pseudomonadati</taxon>
        <taxon>Pseudomonadota</taxon>
        <taxon>Alphaproteobacteria</taxon>
        <taxon>Hyphomicrobiales</taxon>
        <taxon>Rhizobiaceae</taxon>
        <taxon>Rhizobium/Agrobacterium group</taxon>
        <taxon>Agrobacterium</taxon>
    </lineage>
</organism>
<accession>A0A109CWF2</accession>
<evidence type="ECO:0000256" key="5">
    <source>
        <dbReference type="ARBA" id="ARBA00022553"/>
    </source>
</evidence>
<dbReference type="SMART" id="SM00304">
    <property type="entry name" value="HAMP"/>
    <property type="match status" value="1"/>
</dbReference>
<feature type="domain" description="Histidine kinase" evidence="15">
    <location>
        <begin position="211"/>
        <end position="423"/>
    </location>
</feature>
<dbReference type="Proteomes" id="UP000436911">
    <property type="component" value="Unassembled WGS sequence"/>
</dbReference>
<keyword evidence="6" id="KW-0808">Transferase</keyword>
<dbReference type="EC" id="2.7.13.3" evidence="3"/>
<dbReference type="AlphaFoldDB" id="A0A109CWF2"/>
<dbReference type="SMART" id="SM00388">
    <property type="entry name" value="HisKA"/>
    <property type="match status" value="1"/>
</dbReference>
<dbReference type="Proteomes" id="UP000477951">
    <property type="component" value="Unassembled WGS sequence"/>
</dbReference>
<evidence type="ECO:0000259" key="16">
    <source>
        <dbReference type="PROSITE" id="PS50885"/>
    </source>
</evidence>
<evidence type="ECO:0000313" key="20">
    <source>
        <dbReference type="Proteomes" id="UP000175993"/>
    </source>
</evidence>
<dbReference type="Proteomes" id="UP000175993">
    <property type="component" value="Unassembled WGS sequence"/>
</dbReference>
<evidence type="ECO:0000313" key="18">
    <source>
        <dbReference type="EMBL" id="MUP05382.1"/>
    </source>
</evidence>
<feature type="transmembrane region" description="Helical" evidence="14">
    <location>
        <begin position="7"/>
        <end position="26"/>
    </location>
</feature>
<evidence type="ECO:0000256" key="6">
    <source>
        <dbReference type="ARBA" id="ARBA00022679"/>
    </source>
</evidence>
<dbReference type="InterPro" id="IPR003661">
    <property type="entry name" value="HisK_dim/P_dom"/>
</dbReference>
<reference evidence="19 22" key="3">
    <citation type="submission" date="2019-12" db="EMBL/GenBank/DDBJ databases">
        <title>Whole-genome sequencing of Allorhizobium vitis.</title>
        <authorList>
            <person name="Gan H.M."/>
            <person name="Szegedi E."/>
            <person name="Burr T."/>
            <person name="Savka M.A."/>
        </authorList>
    </citation>
    <scope>NUCLEOTIDE SEQUENCE [LARGE SCALE GENOMIC DNA]</scope>
    <source>
        <strain evidence="19 22">CG516</strain>
    </source>
</reference>
<evidence type="ECO:0000256" key="12">
    <source>
        <dbReference type="ARBA" id="ARBA00023012"/>
    </source>
</evidence>
<keyword evidence="5" id="KW-0597">Phosphoprotein</keyword>
<evidence type="ECO:0000256" key="9">
    <source>
        <dbReference type="ARBA" id="ARBA00022777"/>
    </source>
</evidence>
<dbReference type="PANTHER" id="PTHR45528">
    <property type="entry name" value="SENSOR HISTIDINE KINASE CPXA"/>
    <property type="match status" value="1"/>
</dbReference>
<dbReference type="EMBL" id="WPHR01000034">
    <property type="protein sequence ID" value="MUZ75649.1"/>
    <property type="molecule type" value="Genomic_DNA"/>
</dbReference>
<dbReference type="InterPro" id="IPR003594">
    <property type="entry name" value="HATPase_dom"/>
</dbReference>
<gene>
    <name evidence="18" type="ORF">BBI04_011165</name>
    <name evidence="17" type="ORF">DXT89_22260</name>
    <name evidence="19" type="ORF">GOZ90_23550</name>
</gene>
<dbReference type="InterPro" id="IPR003660">
    <property type="entry name" value="HAMP_dom"/>
</dbReference>
<dbReference type="PROSITE" id="PS50885">
    <property type="entry name" value="HAMP"/>
    <property type="match status" value="1"/>
</dbReference>
<reference evidence="18 20" key="2">
    <citation type="submission" date="2019-11" db="EMBL/GenBank/DDBJ databases">
        <title>Whole-genome sequencing of Allorhizobium vitis.</title>
        <authorList>
            <person name="Gan H.M."/>
            <person name="Savka M.A."/>
        </authorList>
    </citation>
    <scope>NUCLEOTIDE SEQUENCE [LARGE SCALE GENOMIC DNA]</scope>
    <source>
        <strain evidence="18 20">AB4</strain>
    </source>
</reference>
<evidence type="ECO:0000256" key="10">
    <source>
        <dbReference type="ARBA" id="ARBA00022840"/>
    </source>
</evidence>
<dbReference type="Gene3D" id="1.10.287.130">
    <property type="match status" value="1"/>
</dbReference>
<dbReference type="GO" id="GO:0000155">
    <property type="term" value="F:phosphorelay sensor kinase activity"/>
    <property type="evidence" value="ECO:0007669"/>
    <property type="project" value="InterPro"/>
</dbReference>
<dbReference type="Pfam" id="PF02518">
    <property type="entry name" value="HATPase_c"/>
    <property type="match status" value="1"/>
</dbReference>
<evidence type="ECO:0000256" key="1">
    <source>
        <dbReference type="ARBA" id="ARBA00000085"/>
    </source>
</evidence>
<evidence type="ECO:0000313" key="17">
    <source>
        <dbReference type="EMBL" id="KAA3522296.1"/>
    </source>
</evidence>
<evidence type="ECO:0000256" key="2">
    <source>
        <dbReference type="ARBA" id="ARBA00004651"/>
    </source>
</evidence>
<dbReference type="OrthoDB" id="9815202at2"/>
<comment type="caution">
    <text evidence="17">The sequence shown here is derived from an EMBL/GenBank/DDBJ whole genome shotgun (WGS) entry which is preliminary data.</text>
</comment>
<dbReference type="InterPro" id="IPR005467">
    <property type="entry name" value="His_kinase_dom"/>
</dbReference>
<reference evidence="17 21" key="1">
    <citation type="submission" date="2018-08" db="EMBL/GenBank/DDBJ databases">
        <title>Genome sequencing of Agrobacterium vitis strain ICMP 10754.</title>
        <authorList>
            <person name="Visnovsky S.B."/>
            <person name="Pitman A.R."/>
        </authorList>
    </citation>
    <scope>NUCLEOTIDE SEQUENCE [LARGE SCALE GENOMIC DNA]</scope>
    <source>
        <strain evidence="17 21">ICMP 10754</strain>
    </source>
</reference>
<dbReference type="CDD" id="cd00082">
    <property type="entry name" value="HisKA"/>
    <property type="match status" value="1"/>
</dbReference>
<dbReference type="GO" id="GO:0005886">
    <property type="term" value="C:plasma membrane"/>
    <property type="evidence" value="ECO:0007669"/>
    <property type="project" value="UniProtKB-SubCell"/>
</dbReference>
<evidence type="ECO:0000313" key="19">
    <source>
        <dbReference type="EMBL" id="MUZ75649.1"/>
    </source>
</evidence>
<evidence type="ECO:0000256" key="14">
    <source>
        <dbReference type="SAM" id="Phobius"/>
    </source>
</evidence>
<dbReference type="Gene3D" id="3.30.565.10">
    <property type="entry name" value="Histidine kinase-like ATPase, C-terminal domain"/>
    <property type="match status" value="1"/>
</dbReference>
<evidence type="ECO:0000259" key="15">
    <source>
        <dbReference type="PROSITE" id="PS50109"/>
    </source>
</evidence>
<dbReference type="PRINTS" id="PR00344">
    <property type="entry name" value="BCTRLSENSOR"/>
</dbReference>
<dbReference type="InterPro" id="IPR036097">
    <property type="entry name" value="HisK_dim/P_sf"/>
</dbReference>
<dbReference type="Pfam" id="PF00512">
    <property type="entry name" value="HisKA"/>
    <property type="match status" value="1"/>
</dbReference>
<dbReference type="InterPro" id="IPR036890">
    <property type="entry name" value="HATPase_C_sf"/>
</dbReference>
<dbReference type="EMBL" id="MBEV02000005">
    <property type="protein sequence ID" value="MUP05382.1"/>
    <property type="molecule type" value="Genomic_DNA"/>
</dbReference>
<sequence>MTRLFRRFFIFVWLAMTVSIMGIVSLDRVFHLFPLKSQRQQERISLAVQTMGEVLEQRGLVEAGKLAEVWASLANPVVVNISPVANIQCAMGTGNDEALSIYRHHDGACFRLSSQLKHYNFIEEALPDSLPWIATVIASTLSALWITRYLVGPVAKLRNGLSALAKGDFHTRIGGNFGKGQDEITALAMDFDVTAARLQELQEAQQRLFHDVSHELRSPLSRLQAVLGVLDKNPRRVDMIASRMGREVMRLDALVDEILTLARISSPQHAPPERQTIDLIDLIIRIVEDACFEGQDRGINVTYAGCDSFIATLNGELIYRAIENVVRNAVKFTTNNSTVTVTAQAFQDVLSISVSDNGPGVPACDLDRIFLPFSRSEMGETAKGHGLGLAITRKALELHHGSAVASLTPEGHLLMTLKVPASPGSK</sequence>
<keyword evidence="13 14" id="KW-0472">Membrane</keyword>
<dbReference type="EMBL" id="QUSG01000019">
    <property type="protein sequence ID" value="KAA3522296.1"/>
    <property type="molecule type" value="Genomic_DNA"/>
</dbReference>
<evidence type="ECO:0000256" key="3">
    <source>
        <dbReference type="ARBA" id="ARBA00012438"/>
    </source>
</evidence>
<keyword evidence="8" id="KW-0547">Nucleotide-binding</keyword>
<keyword evidence="11 14" id="KW-1133">Transmembrane helix</keyword>
<comment type="subcellular location">
    <subcellularLocation>
        <location evidence="2">Cell membrane</location>
        <topology evidence="2">Multi-pass membrane protein</topology>
    </subcellularLocation>
</comment>
<feature type="domain" description="HAMP" evidence="16">
    <location>
        <begin position="148"/>
        <end position="203"/>
    </location>
</feature>